<dbReference type="EMBL" id="ATDL01000015">
    <property type="protein sequence ID" value="ERJ58719.1"/>
    <property type="molecule type" value="Genomic_DNA"/>
</dbReference>
<organism evidence="9 10">
    <name type="scientific">Sphingobacterium paucimobilis HER1398</name>
    <dbReference type="NCBI Taxonomy" id="1346330"/>
    <lineage>
        <taxon>Bacteria</taxon>
        <taxon>Pseudomonadati</taxon>
        <taxon>Bacteroidota</taxon>
        <taxon>Sphingobacteriia</taxon>
        <taxon>Sphingobacteriales</taxon>
        <taxon>Sphingobacteriaceae</taxon>
        <taxon>Sphingobacterium</taxon>
    </lineage>
</organism>
<dbReference type="Proteomes" id="UP000016584">
    <property type="component" value="Unassembled WGS sequence"/>
</dbReference>
<dbReference type="eggNOG" id="COG4771">
    <property type="taxonomic scope" value="Bacteria"/>
</dbReference>
<dbReference type="NCBIfam" id="TIGR04056">
    <property type="entry name" value="OMP_RagA_SusC"/>
    <property type="match status" value="1"/>
</dbReference>
<keyword evidence="6 7" id="KW-0998">Cell outer membrane</keyword>
<dbReference type="STRING" id="1346330.M472_08055"/>
<keyword evidence="5 7" id="KW-0472">Membrane</keyword>
<protein>
    <recommendedName>
        <fullName evidence="8">TonB-dependent receptor plug domain-containing protein</fullName>
    </recommendedName>
</protein>
<dbReference type="InterPro" id="IPR036942">
    <property type="entry name" value="Beta-barrel_TonB_sf"/>
</dbReference>
<dbReference type="OrthoDB" id="9768177at2"/>
<keyword evidence="4 7" id="KW-0812">Transmembrane</keyword>
<evidence type="ECO:0000256" key="1">
    <source>
        <dbReference type="ARBA" id="ARBA00004571"/>
    </source>
</evidence>
<evidence type="ECO:0000313" key="10">
    <source>
        <dbReference type="Proteomes" id="UP000016584"/>
    </source>
</evidence>
<dbReference type="AlphaFoldDB" id="U2J185"/>
<sequence length="1125" mass="125508">MKLIFWDKIPIGIGYPSKIFLIMKLIVFFMALGLLQLSAKSYSQKVTYSGKKIQLERVLKSIEKQTGYFLFYKHNEIKDLQPIGNINLRNVELKLALKEILKDQPLDFFLKENTIIISKKEEQAPSAPHYTQADLIQVKGRVTDQHGKPLPGASVRVKNGKQETMTDANGVFTIKDASPGMVLLITFTGFEGKEIKVINNSELYVSLHMIEAQLDDVVVIGYGKQKKELVTSAIGSLKIQDEDVRQVSSPTRLLEGRIAGVNLSLGSGNLASGERVSIRGFSSITAGNDPLYVVDGIPLNTSGMSLTNFGEEYSPLAALNHADIESIEVLKDAASAAIYGSRASNGVVLITTKSGKDGKSQVRVDISTGFSEFANKNKLKMANSELYTLQYNEGALNYNNQYNLKVGDSGFRTPIMNPFYDSPDTDWLGLILQKGYFKNLNSSFSGGTAKTNYYFGVGLTEQEGVVKNNEVKKVNLNTKFSHKLSDWLEIGTYNKGNFIRNNQVPGASLGSTIIARAIEQRPFDRPFKPNKDYYVGGTDELVRHNPVQILNEQDVYVDNYRYLGTFYGQINLSKHLNIKSSYSADIGYTYDYTYYNENHPYGTGVGKLVDYNRFIINNLFENVLSYNQSFKLLNISGVLGHSWQKQSHRTVAVDARGFPSPSFGTLTVASEIFNANGSVSEYAMESYFGRATAAYADKYMLTATLRTDGSSKFPKHNRWGVFPSVSVGWNVSKESFMDHTNVDLKLRSSWGKTGNQEGIGNYSHLPLISGGKNYGNVSGIAVSSFGNENLAWEKADQFDLGFDLSLFNRKVDITFDTYYKKTTDLLYSMPVHATTGMTALLSNIGSMENKGMELSISSTLQLGPVQWRTNFNIARNKNKILSLLDGDAPIAIGDNRALQVGRDIGSYYLFQANGLYQYDGEVPQQQFDLGVRAGDVKWTDVDDNQIINDNDRVVLGSSNPKFNGGWNNTFKYKNLQLDILLTYMYGQNLYAAWKPTGLARIGHTFGQLEEYITNRWTGPGTTNVYPRSVLSLSHNNKNSTRFLEDGSFIRLRAATLAYTFPSVRVNNFEIKNVRVFGQADNLFLLTKYSGWDPEVNTNLDPRYSGVDLLNNPQPRTFTIGTNINF</sequence>
<evidence type="ECO:0000256" key="5">
    <source>
        <dbReference type="ARBA" id="ARBA00023136"/>
    </source>
</evidence>
<accession>U2J185</accession>
<feature type="domain" description="TonB-dependent receptor plug" evidence="8">
    <location>
        <begin position="230"/>
        <end position="347"/>
    </location>
</feature>
<dbReference type="InterPro" id="IPR039426">
    <property type="entry name" value="TonB-dep_rcpt-like"/>
</dbReference>
<comment type="subcellular location">
    <subcellularLocation>
        <location evidence="1 7">Cell outer membrane</location>
        <topology evidence="1 7">Multi-pass membrane protein</topology>
    </subcellularLocation>
</comment>
<evidence type="ECO:0000256" key="4">
    <source>
        <dbReference type="ARBA" id="ARBA00022692"/>
    </source>
</evidence>
<dbReference type="Gene3D" id="2.170.130.10">
    <property type="entry name" value="TonB-dependent receptor, plug domain"/>
    <property type="match status" value="1"/>
</dbReference>
<comment type="similarity">
    <text evidence="7">Belongs to the TonB-dependent receptor family.</text>
</comment>
<dbReference type="SUPFAM" id="SSF49464">
    <property type="entry name" value="Carboxypeptidase regulatory domain-like"/>
    <property type="match status" value="1"/>
</dbReference>
<gene>
    <name evidence="9" type="ORF">M472_08055</name>
</gene>
<dbReference type="InterPro" id="IPR023997">
    <property type="entry name" value="TonB-dep_OMP_SusC/RagA_CS"/>
</dbReference>
<evidence type="ECO:0000256" key="7">
    <source>
        <dbReference type="PROSITE-ProRule" id="PRU01360"/>
    </source>
</evidence>
<proteinExistence type="inferred from homology"/>
<dbReference type="Pfam" id="PF07715">
    <property type="entry name" value="Plug"/>
    <property type="match status" value="1"/>
</dbReference>
<dbReference type="InterPro" id="IPR008969">
    <property type="entry name" value="CarboxyPept-like_regulatory"/>
</dbReference>
<dbReference type="PROSITE" id="PS52016">
    <property type="entry name" value="TONB_DEPENDENT_REC_3"/>
    <property type="match status" value="1"/>
</dbReference>
<reference evidence="9 10" key="1">
    <citation type="journal article" date="2013" name="Genome Announc.">
        <title>The Draft Genome Sequence of Sphingomonas paucimobilis Strain HER1398 (Proteobacteria), Host to the Giant PAU Phage, Indicates That It Is a Member of the Genus Sphingobacterium (Bacteroidetes).</title>
        <authorList>
            <person name="White R.A.III."/>
            <person name="Suttle C.A."/>
        </authorList>
    </citation>
    <scope>NUCLEOTIDE SEQUENCE [LARGE SCALE GENOMIC DNA]</scope>
    <source>
        <strain evidence="9 10">HER1398</strain>
    </source>
</reference>
<keyword evidence="10" id="KW-1185">Reference proteome</keyword>
<evidence type="ECO:0000256" key="3">
    <source>
        <dbReference type="ARBA" id="ARBA00022452"/>
    </source>
</evidence>
<dbReference type="Pfam" id="PF13715">
    <property type="entry name" value="CarbopepD_reg_2"/>
    <property type="match status" value="1"/>
</dbReference>
<dbReference type="Gene3D" id="2.60.40.1120">
    <property type="entry name" value="Carboxypeptidase-like, regulatory domain"/>
    <property type="match status" value="1"/>
</dbReference>
<dbReference type="InterPro" id="IPR023996">
    <property type="entry name" value="TonB-dep_OMP_SusC/RagA"/>
</dbReference>
<dbReference type="InterPro" id="IPR012910">
    <property type="entry name" value="Plug_dom"/>
</dbReference>
<evidence type="ECO:0000256" key="6">
    <source>
        <dbReference type="ARBA" id="ARBA00023237"/>
    </source>
</evidence>
<dbReference type="NCBIfam" id="TIGR04057">
    <property type="entry name" value="SusC_RagA_signa"/>
    <property type="match status" value="1"/>
</dbReference>
<dbReference type="GO" id="GO:0009279">
    <property type="term" value="C:cell outer membrane"/>
    <property type="evidence" value="ECO:0007669"/>
    <property type="project" value="UniProtKB-SubCell"/>
</dbReference>
<keyword evidence="2 7" id="KW-0813">Transport</keyword>
<comment type="caution">
    <text evidence="9">The sequence shown here is derived from an EMBL/GenBank/DDBJ whole genome shotgun (WGS) entry which is preliminary data.</text>
</comment>
<keyword evidence="3 7" id="KW-1134">Transmembrane beta strand</keyword>
<dbReference type="Gene3D" id="2.40.170.20">
    <property type="entry name" value="TonB-dependent receptor, beta-barrel domain"/>
    <property type="match status" value="1"/>
</dbReference>
<dbReference type="InterPro" id="IPR037066">
    <property type="entry name" value="Plug_dom_sf"/>
</dbReference>
<dbReference type="PATRIC" id="fig|1346330.5.peg.2046"/>
<dbReference type="RefSeq" id="WP_021070212.1">
    <property type="nucleotide sequence ID" value="NZ_ATDL01000015.1"/>
</dbReference>
<evidence type="ECO:0000256" key="2">
    <source>
        <dbReference type="ARBA" id="ARBA00022448"/>
    </source>
</evidence>
<dbReference type="SUPFAM" id="SSF56935">
    <property type="entry name" value="Porins"/>
    <property type="match status" value="1"/>
</dbReference>
<name>U2J185_9SPHI</name>
<evidence type="ECO:0000313" key="9">
    <source>
        <dbReference type="EMBL" id="ERJ58719.1"/>
    </source>
</evidence>
<evidence type="ECO:0000259" key="8">
    <source>
        <dbReference type="Pfam" id="PF07715"/>
    </source>
</evidence>